<dbReference type="RefSeq" id="WP_275635050.1">
    <property type="nucleotide sequence ID" value="NZ_JARGYD010000017.1"/>
</dbReference>
<dbReference type="Gene3D" id="2.120.10.30">
    <property type="entry name" value="TolB, C-terminal domain"/>
    <property type="match status" value="1"/>
</dbReference>
<evidence type="ECO:0000256" key="2">
    <source>
        <dbReference type="SAM" id="MobiDB-lite"/>
    </source>
</evidence>
<dbReference type="PANTHER" id="PTHR10907">
    <property type="entry name" value="REGUCALCIN"/>
    <property type="match status" value="1"/>
</dbReference>
<evidence type="ECO:0000256" key="1">
    <source>
        <dbReference type="ARBA" id="ARBA00008853"/>
    </source>
</evidence>
<comment type="similarity">
    <text evidence="1">Belongs to the SMP-30/CGR1 family.</text>
</comment>
<dbReference type="InterPro" id="IPR013658">
    <property type="entry name" value="SGL"/>
</dbReference>
<dbReference type="InterPro" id="IPR011042">
    <property type="entry name" value="6-blade_b-propeller_TolB-like"/>
</dbReference>
<gene>
    <name evidence="4" type="ORF">ACFOGP_07130</name>
</gene>
<keyword evidence="4" id="KW-0378">Hydrolase</keyword>
<dbReference type="PRINTS" id="PR01790">
    <property type="entry name" value="SMP30FAMILY"/>
</dbReference>
<evidence type="ECO:0000259" key="3">
    <source>
        <dbReference type="Pfam" id="PF08450"/>
    </source>
</evidence>
<dbReference type="Proteomes" id="UP001595632">
    <property type="component" value="Unassembled WGS sequence"/>
</dbReference>
<keyword evidence="5" id="KW-1185">Reference proteome</keyword>
<evidence type="ECO:0000313" key="4">
    <source>
        <dbReference type="EMBL" id="MFC3142474.1"/>
    </source>
</evidence>
<dbReference type="GO" id="GO:0016787">
    <property type="term" value="F:hydrolase activity"/>
    <property type="evidence" value="ECO:0007669"/>
    <property type="project" value="UniProtKB-KW"/>
</dbReference>
<organism evidence="4 5">
    <name type="scientific">Psychromarinibacter halotolerans</name>
    <dbReference type="NCBI Taxonomy" id="1775175"/>
    <lineage>
        <taxon>Bacteria</taxon>
        <taxon>Pseudomonadati</taxon>
        <taxon>Pseudomonadota</taxon>
        <taxon>Alphaproteobacteria</taxon>
        <taxon>Rhodobacterales</taxon>
        <taxon>Paracoccaceae</taxon>
        <taxon>Psychromarinibacter</taxon>
    </lineage>
</organism>
<feature type="region of interest" description="Disordered" evidence="2">
    <location>
        <begin position="257"/>
        <end position="284"/>
    </location>
</feature>
<evidence type="ECO:0000313" key="5">
    <source>
        <dbReference type="Proteomes" id="UP001595632"/>
    </source>
</evidence>
<proteinExistence type="inferred from homology"/>
<protein>
    <submittedName>
        <fullName evidence="4">SMP-30/gluconolactonase/LRE family protein</fullName>
        <ecNumber evidence="4">3.1.1.99</ecNumber>
    </submittedName>
</protein>
<accession>A0ABV7GLJ8</accession>
<comment type="caution">
    <text evidence="4">The sequence shown here is derived from an EMBL/GenBank/DDBJ whole genome shotgun (WGS) entry which is preliminary data.</text>
</comment>
<dbReference type="EC" id="3.1.1.99" evidence="4"/>
<feature type="domain" description="SMP-30/Gluconolactonase/LRE-like region" evidence="3">
    <location>
        <begin position="12"/>
        <end position="250"/>
    </location>
</feature>
<dbReference type="EMBL" id="JBHRTB010000010">
    <property type="protein sequence ID" value="MFC3142474.1"/>
    <property type="molecule type" value="Genomic_DNA"/>
</dbReference>
<dbReference type="Pfam" id="PF08450">
    <property type="entry name" value="SGL"/>
    <property type="match status" value="1"/>
</dbReference>
<dbReference type="InterPro" id="IPR005511">
    <property type="entry name" value="SMP-30"/>
</dbReference>
<dbReference type="SUPFAM" id="SSF63829">
    <property type="entry name" value="Calcium-dependent phosphotriesterase"/>
    <property type="match status" value="1"/>
</dbReference>
<name>A0ABV7GLJ8_9RHOB</name>
<sequence length="284" mass="31429">MSDVYDNRRCELGEGPLWHPERQQLFWFDILSMQLLTQRDGAPWRWQFDEIVTAAGCIDRDRLLIASETRLFTFDLETGDETYVCALESEDGSTRSNDGRADRQGGFWIGTMGKQAEEGKGAIYRWYDGELRKVVADITIPNAICFTPDGSAAYYACSRAKTIWRVALDADGWPADTPEVFLDLSAEDFAPDGAVTDAEGNLWNAQWGGYRVAVYSPNGDFLAAHDIPAAHTSCPAFGGPDLSTVYVTTALENLPPEEAARSENGMTYQFDSGAKGLPEPRVEI</sequence>
<dbReference type="PANTHER" id="PTHR10907:SF47">
    <property type="entry name" value="REGUCALCIN"/>
    <property type="match status" value="1"/>
</dbReference>
<reference evidence="5" key="1">
    <citation type="journal article" date="2019" name="Int. J. Syst. Evol. Microbiol.">
        <title>The Global Catalogue of Microorganisms (GCM) 10K type strain sequencing project: providing services to taxonomists for standard genome sequencing and annotation.</title>
        <authorList>
            <consortium name="The Broad Institute Genomics Platform"/>
            <consortium name="The Broad Institute Genome Sequencing Center for Infectious Disease"/>
            <person name="Wu L."/>
            <person name="Ma J."/>
        </authorList>
    </citation>
    <scope>NUCLEOTIDE SEQUENCE [LARGE SCALE GENOMIC DNA]</scope>
    <source>
        <strain evidence="5">KCTC 52366</strain>
    </source>
</reference>